<dbReference type="RefSeq" id="WP_103081527.1">
    <property type="nucleotide sequence ID" value="NZ_CP021850.1"/>
</dbReference>
<dbReference type="InterPro" id="IPR050490">
    <property type="entry name" value="Bact_solute-bd_prot1"/>
</dbReference>
<dbReference type="Gene3D" id="3.40.190.10">
    <property type="entry name" value="Periplasmic binding protein-like II"/>
    <property type="match status" value="1"/>
</dbReference>
<dbReference type="EMBL" id="NIOJ01000022">
    <property type="protein sequence ID" value="PNT98993.1"/>
    <property type="molecule type" value="Genomic_DNA"/>
</dbReference>
<evidence type="ECO:0000256" key="1">
    <source>
        <dbReference type="SAM" id="MobiDB-lite"/>
    </source>
</evidence>
<evidence type="ECO:0000313" key="3">
    <source>
        <dbReference type="EMBL" id="PNT98993.1"/>
    </source>
</evidence>
<dbReference type="AlphaFoldDB" id="A0A2K2FJP0"/>
<dbReference type="PANTHER" id="PTHR43649">
    <property type="entry name" value="ARABINOSE-BINDING PROTEIN-RELATED"/>
    <property type="match status" value="1"/>
</dbReference>
<keyword evidence="4" id="KW-1185">Reference proteome</keyword>
<evidence type="ECO:0000313" key="4">
    <source>
        <dbReference type="Proteomes" id="UP000236151"/>
    </source>
</evidence>
<dbReference type="KEGG" id="cthd:CDO33_19720"/>
<reference evidence="3 4" key="1">
    <citation type="submission" date="2017-06" db="EMBL/GenBank/DDBJ databases">
        <title>Investigating the central metabolism of Clostridium thermosuccinogenes.</title>
        <authorList>
            <person name="Koendjbiharie J.G."/>
            <person name="van Kranenburg R."/>
        </authorList>
    </citation>
    <scope>NUCLEOTIDE SEQUENCE [LARGE SCALE GENOMIC DNA]</scope>
    <source>
        <strain evidence="3 4">DSM 5806</strain>
    </source>
</reference>
<dbReference type="OrthoDB" id="362670at2"/>
<keyword evidence="2" id="KW-0732">Signal</keyword>
<dbReference type="CDD" id="cd13585">
    <property type="entry name" value="PBP2_TMBP_like"/>
    <property type="match status" value="1"/>
</dbReference>
<dbReference type="SUPFAM" id="SSF53850">
    <property type="entry name" value="Periplasmic binding protein-like II"/>
    <property type="match status" value="1"/>
</dbReference>
<evidence type="ECO:0008006" key="5">
    <source>
        <dbReference type="Google" id="ProtNLM"/>
    </source>
</evidence>
<feature type="compositionally biased region" description="Basic and acidic residues" evidence="1">
    <location>
        <begin position="39"/>
        <end position="58"/>
    </location>
</feature>
<dbReference type="Proteomes" id="UP000236151">
    <property type="component" value="Unassembled WGS sequence"/>
</dbReference>
<feature type="signal peptide" evidence="2">
    <location>
        <begin position="1"/>
        <end position="21"/>
    </location>
</feature>
<feature type="chain" id="PRO_5014474425" description="ABC transporter substrate-binding protein" evidence="2">
    <location>
        <begin position="22"/>
        <end position="485"/>
    </location>
</feature>
<proteinExistence type="predicted"/>
<dbReference type="PANTHER" id="PTHR43649:SF12">
    <property type="entry name" value="DIACETYLCHITOBIOSE BINDING PROTEIN DASA"/>
    <property type="match status" value="1"/>
</dbReference>
<evidence type="ECO:0000256" key="2">
    <source>
        <dbReference type="SAM" id="SignalP"/>
    </source>
</evidence>
<protein>
    <recommendedName>
        <fullName evidence="5">ABC transporter substrate-binding protein</fullName>
    </recommendedName>
</protein>
<dbReference type="Pfam" id="PF01547">
    <property type="entry name" value="SBP_bac_1"/>
    <property type="match status" value="1"/>
</dbReference>
<feature type="region of interest" description="Disordered" evidence="1">
    <location>
        <begin position="35"/>
        <end position="58"/>
    </location>
</feature>
<gene>
    <name evidence="3" type="ORF">CDQ84_09615</name>
</gene>
<organism evidence="3 4">
    <name type="scientific">Clostridium thermosuccinogenes</name>
    <dbReference type="NCBI Taxonomy" id="84032"/>
    <lineage>
        <taxon>Bacteria</taxon>
        <taxon>Bacillati</taxon>
        <taxon>Bacillota</taxon>
        <taxon>Clostridia</taxon>
        <taxon>Eubacteriales</taxon>
        <taxon>Clostridiaceae</taxon>
        <taxon>Clostridium</taxon>
    </lineage>
</organism>
<comment type="caution">
    <text evidence="3">The sequence shown here is derived from an EMBL/GenBank/DDBJ whole genome shotgun (WGS) entry which is preliminary data.</text>
</comment>
<accession>A0A2K2FJP0</accession>
<dbReference type="InterPro" id="IPR006059">
    <property type="entry name" value="SBP"/>
</dbReference>
<name>A0A2K2FJP0_9CLOT</name>
<sequence length="485" mass="53410">MSKFFRIVALLLVVCAMLALAFTGYEGKVSINEENTDVASKESSTDDDGKVGSTPDGKEPVEIVYTCWGNAAEKKSTEEVLKKFQEKYPWIKVKPIIIPNGQYDRKITTMVAAGEQLDLSQLESASIAYPLAEQGKLMNLKEVAVNDTEMPLSSFVPTGLYYLDKDTIIGVGTGMEVFNIFYNKDLFAEAGVETPPTDPEKAWTWDQFVETAKKLTIDKEGRNALNPEFDEKSIVQYGLNIPKWWGVWGNFIYSNGGDYITEDGQFGLSKPEATEALQKIADLIHVHHVSPAPTAEKGLPGTDIALQTKKIAMAVDGQWVHLALDSAKTNFGSGVLPKLKELKTQAVTGMLSIFKGSASPEACWQLIKYLNDPAQDLTLYRNGNLMPVAIPWLTEQDKLDQWTKGLTSRPDGYVEGIVGMLLNYSVPTPTGTVKNFSRIIDVVNAALDKVWLGQQSAADAMKEAEAKVKPLIQSRRERGNVNGDN</sequence>